<sequence length="103" mass="11817">MPYYSANRYNKTKNNNGTPENNKIQRSRKELVDLCKQYGIRANISTRDMNDCVELVISGKKIPEKFRKKTWFEKNVTKILGTVTVSALLIAGVSAFIAFKRSR</sequence>
<feature type="compositionally biased region" description="Polar residues" evidence="1">
    <location>
        <begin position="7"/>
        <end position="24"/>
    </location>
</feature>
<proteinExistence type="predicted"/>
<keyword evidence="2" id="KW-1133">Transmembrane helix</keyword>
<organism evidence="3 4">
    <name type="scientific">Fadolivirus FV1/VV64</name>
    <dbReference type="NCBI Taxonomy" id="3070911"/>
    <lineage>
        <taxon>Viruses</taxon>
        <taxon>Varidnaviria</taxon>
        <taxon>Bamfordvirae</taxon>
        <taxon>Nucleocytoviricota</taxon>
        <taxon>Megaviricetes</taxon>
        <taxon>Imitervirales</taxon>
        <taxon>Mimiviridae</taxon>
        <taxon>Klosneuvirinae</taxon>
        <taxon>Fadolivirus</taxon>
        <taxon>Fadolivirus algeromassiliense</taxon>
    </lineage>
</organism>
<reference evidence="3 4" key="1">
    <citation type="submission" date="2020-04" db="EMBL/GenBank/DDBJ databases">
        <title>Advantages and limits of metagenomic assembly and binning of a giant virus.</title>
        <authorList>
            <person name="Schulz F."/>
            <person name="Andreani J."/>
            <person name="Francis R."/>
            <person name="Boudjemaa H."/>
            <person name="Bou Khalil J.Y."/>
            <person name="Lee J."/>
            <person name="La Scola B."/>
            <person name="Woyke T."/>
        </authorList>
    </citation>
    <scope>NUCLEOTIDE SEQUENCE [LARGE SCALE GENOMIC DNA]</scope>
    <source>
        <strain evidence="3 4">FV1/VV64</strain>
    </source>
</reference>
<evidence type="ECO:0000313" key="4">
    <source>
        <dbReference type="Proteomes" id="UP001162001"/>
    </source>
</evidence>
<evidence type="ECO:0000256" key="2">
    <source>
        <dbReference type="SAM" id="Phobius"/>
    </source>
</evidence>
<feature type="region of interest" description="Disordered" evidence="1">
    <location>
        <begin position="1"/>
        <end position="25"/>
    </location>
</feature>
<keyword evidence="4" id="KW-1185">Reference proteome</keyword>
<keyword evidence="2" id="KW-0812">Transmembrane</keyword>
<keyword evidence="2" id="KW-0472">Membrane</keyword>
<evidence type="ECO:0000313" key="3">
    <source>
        <dbReference type="EMBL" id="QKF93613.1"/>
    </source>
</evidence>
<dbReference type="EMBL" id="MT418680">
    <property type="protein sequence ID" value="QKF93613.1"/>
    <property type="molecule type" value="Genomic_DNA"/>
</dbReference>
<dbReference type="Proteomes" id="UP001162001">
    <property type="component" value="Segment"/>
</dbReference>
<gene>
    <name evidence="3" type="ORF">Fadolivirus_1_155</name>
</gene>
<protein>
    <submittedName>
        <fullName evidence="3">Uncharacterized protein</fullName>
    </submittedName>
</protein>
<feature type="transmembrane region" description="Helical" evidence="2">
    <location>
        <begin position="79"/>
        <end position="99"/>
    </location>
</feature>
<name>A0A7D3UQA3_9VIRU</name>
<accession>A0A7D3UQA3</accession>
<evidence type="ECO:0000256" key="1">
    <source>
        <dbReference type="SAM" id="MobiDB-lite"/>
    </source>
</evidence>